<evidence type="ECO:0000256" key="3">
    <source>
        <dbReference type="ARBA" id="ARBA00023015"/>
    </source>
</evidence>
<dbReference type="InterPro" id="IPR039420">
    <property type="entry name" value="WalR-like"/>
</dbReference>
<evidence type="ECO:0000313" key="10">
    <source>
        <dbReference type="EMBL" id="RVU35421.1"/>
    </source>
</evidence>
<dbReference type="AlphaFoldDB" id="A0A437QLM9"/>
<evidence type="ECO:0000256" key="2">
    <source>
        <dbReference type="ARBA" id="ARBA00023012"/>
    </source>
</evidence>
<evidence type="ECO:0000256" key="1">
    <source>
        <dbReference type="ARBA" id="ARBA00022553"/>
    </source>
</evidence>
<comment type="caution">
    <text evidence="10">The sequence shown here is derived from an EMBL/GenBank/DDBJ whole genome shotgun (WGS) entry which is preliminary data.</text>
</comment>
<dbReference type="GO" id="GO:0006355">
    <property type="term" value="P:regulation of DNA-templated transcription"/>
    <property type="evidence" value="ECO:0007669"/>
    <property type="project" value="TreeGrafter"/>
</dbReference>
<accession>A0A437QLM9</accession>
<evidence type="ECO:0000313" key="11">
    <source>
        <dbReference type="Proteomes" id="UP000283077"/>
    </source>
</evidence>
<feature type="region of interest" description="Disordered" evidence="8">
    <location>
        <begin position="185"/>
        <end position="207"/>
    </location>
</feature>
<dbReference type="SMART" id="SM00448">
    <property type="entry name" value="REC"/>
    <property type="match status" value="2"/>
</dbReference>
<feature type="modified residue" description="4-aspartylphosphate" evidence="6">
    <location>
        <position position="263"/>
    </location>
</feature>
<proteinExistence type="predicted"/>
<dbReference type="PANTHER" id="PTHR48111:SF1">
    <property type="entry name" value="TWO-COMPONENT RESPONSE REGULATOR ORR33"/>
    <property type="match status" value="1"/>
</dbReference>
<keyword evidence="2" id="KW-0902">Two-component regulatory system</keyword>
<dbReference type="PROSITE" id="PS50110">
    <property type="entry name" value="RESPONSE_REGULATORY"/>
    <property type="match status" value="2"/>
</dbReference>
<feature type="coiled-coil region" evidence="7">
    <location>
        <begin position="329"/>
        <end position="356"/>
    </location>
</feature>
<gene>
    <name evidence="10" type="ORF">EOE67_13675</name>
</gene>
<dbReference type="Pfam" id="PF00072">
    <property type="entry name" value="Response_reg"/>
    <property type="match status" value="2"/>
</dbReference>
<keyword evidence="7" id="KW-0175">Coiled coil</keyword>
<keyword evidence="11" id="KW-1185">Reference proteome</keyword>
<keyword evidence="3" id="KW-0805">Transcription regulation</keyword>
<evidence type="ECO:0000256" key="5">
    <source>
        <dbReference type="ARBA" id="ARBA00023163"/>
    </source>
</evidence>
<protein>
    <submittedName>
        <fullName evidence="10">Response regulator</fullName>
    </submittedName>
</protein>
<dbReference type="InterPro" id="IPR001789">
    <property type="entry name" value="Sig_transdc_resp-reg_receiver"/>
</dbReference>
<dbReference type="SUPFAM" id="SSF52172">
    <property type="entry name" value="CheY-like"/>
    <property type="match status" value="2"/>
</dbReference>
<dbReference type="GO" id="GO:0005829">
    <property type="term" value="C:cytosol"/>
    <property type="evidence" value="ECO:0007669"/>
    <property type="project" value="TreeGrafter"/>
</dbReference>
<dbReference type="PANTHER" id="PTHR48111">
    <property type="entry name" value="REGULATOR OF RPOS"/>
    <property type="match status" value="1"/>
</dbReference>
<dbReference type="Proteomes" id="UP000283077">
    <property type="component" value="Unassembled WGS sequence"/>
</dbReference>
<dbReference type="GO" id="GO:0000976">
    <property type="term" value="F:transcription cis-regulatory region binding"/>
    <property type="evidence" value="ECO:0007669"/>
    <property type="project" value="TreeGrafter"/>
</dbReference>
<comment type="caution">
    <text evidence="6">Lacks conserved residue(s) required for the propagation of feature annotation.</text>
</comment>
<feature type="compositionally biased region" description="Low complexity" evidence="8">
    <location>
        <begin position="197"/>
        <end position="207"/>
    </location>
</feature>
<sequence>MHEGVFVKSVPRMDQIFPIPKKATNLLRYSCTHGTTVLPQEQTQRSKDGTMESAANPKKTYPQMTVLLADSSDIVRDTVANMLLDLGFDKVLQASNGEHALHILSQQKIDFIIAEWDMPKMNGLELLQRVRADKRNASTVFMMMSVVIEQAAVVQAIKAGVSEYVVKPFTTKILLERVQRAIEGPQKANSAAKKPSDASGASTDTASNEPQQLRILVVDDVADNIQVISDILRKDYKVGAATSGEKALKICAAEPQPDLLLLDVMMPDINGFEVCRKLKANPLTQHISVIFLTALDQTQDMVRGFELGALDYITKPVNPPVVKARVKTHAALIQSVKQMRQQIDTLQENYRLKQQISRILQQHLLPPIQTMQQALHQLEQAPDDSNNVQRQSSELRSNCSYVSMQLEDLLALTKQE</sequence>
<dbReference type="Gene3D" id="3.40.50.2300">
    <property type="match status" value="2"/>
</dbReference>
<dbReference type="GO" id="GO:0000156">
    <property type="term" value="F:phosphorelay response regulator activity"/>
    <property type="evidence" value="ECO:0007669"/>
    <property type="project" value="TreeGrafter"/>
</dbReference>
<keyword evidence="5" id="KW-0804">Transcription</keyword>
<dbReference type="CDD" id="cd19920">
    <property type="entry name" value="REC_PA4781-like"/>
    <property type="match status" value="1"/>
</dbReference>
<reference evidence="10 11" key="1">
    <citation type="submission" date="2019-01" db="EMBL/GenBank/DDBJ databases">
        <authorList>
            <person name="Chen W.-M."/>
        </authorList>
    </citation>
    <scope>NUCLEOTIDE SEQUENCE [LARGE SCALE GENOMIC DNA]</scope>
    <source>
        <strain evidence="10 11">KYPC3</strain>
    </source>
</reference>
<dbReference type="GO" id="GO:0032993">
    <property type="term" value="C:protein-DNA complex"/>
    <property type="evidence" value="ECO:0007669"/>
    <property type="project" value="TreeGrafter"/>
</dbReference>
<organism evidence="10 11">
    <name type="scientific">Rheinheimera riviphila</name>
    <dbReference type="NCBI Taxonomy" id="1834037"/>
    <lineage>
        <taxon>Bacteria</taxon>
        <taxon>Pseudomonadati</taxon>
        <taxon>Pseudomonadota</taxon>
        <taxon>Gammaproteobacteria</taxon>
        <taxon>Chromatiales</taxon>
        <taxon>Chromatiaceae</taxon>
        <taxon>Rheinheimera</taxon>
    </lineage>
</organism>
<feature type="region of interest" description="Disordered" evidence="8">
    <location>
        <begin position="37"/>
        <end position="56"/>
    </location>
</feature>
<keyword evidence="1 6" id="KW-0597">Phosphoprotein</keyword>
<name>A0A437QLM9_9GAMM</name>
<feature type="domain" description="Response regulatory" evidence="9">
    <location>
        <begin position="65"/>
        <end position="182"/>
    </location>
</feature>
<evidence type="ECO:0000256" key="7">
    <source>
        <dbReference type="SAM" id="Coils"/>
    </source>
</evidence>
<evidence type="ECO:0000256" key="4">
    <source>
        <dbReference type="ARBA" id="ARBA00023125"/>
    </source>
</evidence>
<feature type="domain" description="Response regulatory" evidence="9">
    <location>
        <begin position="214"/>
        <end position="330"/>
    </location>
</feature>
<evidence type="ECO:0000256" key="6">
    <source>
        <dbReference type="PROSITE-ProRule" id="PRU00169"/>
    </source>
</evidence>
<dbReference type="EMBL" id="SACS01000015">
    <property type="protein sequence ID" value="RVU35421.1"/>
    <property type="molecule type" value="Genomic_DNA"/>
</dbReference>
<evidence type="ECO:0000256" key="8">
    <source>
        <dbReference type="SAM" id="MobiDB-lite"/>
    </source>
</evidence>
<dbReference type="OrthoDB" id="8874570at2"/>
<dbReference type="InterPro" id="IPR011006">
    <property type="entry name" value="CheY-like_superfamily"/>
</dbReference>
<evidence type="ECO:0000259" key="9">
    <source>
        <dbReference type="PROSITE" id="PS50110"/>
    </source>
</evidence>
<keyword evidence="4" id="KW-0238">DNA-binding</keyword>